<gene>
    <name evidence="2" type="ORF">LCGC14_1108550</name>
</gene>
<comment type="caution">
    <text evidence="2">The sequence shown here is derived from an EMBL/GenBank/DDBJ whole genome shotgun (WGS) entry which is preliminary data.</text>
</comment>
<dbReference type="InterPro" id="IPR005225">
    <property type="entry name" value="Small_GTP-bd"/>
</dbReference>
<dbReference type="InterPro" id="IPR027417">
    <property type="entry name" value="P-loop_NTPase"/>
</dbReference>
<dbReference type="InterPro" id="IPR001806">
    <property type="entry name" value="Small_GTPase"/>
</dbReference>
<dbReference type="PANTHER" id="PTHR47979">
    <property type="entry name" value="DRAB11-RELATED"/>
    <property type="match status" value="1"/>
</dbReference>
<comment type="similarity">
    <text evidence="1">Belongs to the small GTPase superfamily. Rab family.</text>
</comment>
<dbReference type="AlphaFoldDB" id="A0A0F9MC72"/>
<dbReference type="SMART" id="SM00173">
    <property type="entry name" value="RAS"/>
    <property type="match status" value="1"/>
</dbReference>
<protein>
    <recommendedName>
        <fullName evidence="3">GTP-binding protein</fullName>
    </recommendedName>
</protein>
<dbReference type="EMBL" id="LAZR01005043">
    <property type="protein sequence ID" value="KKN03349.1"/>
    <property type="molecule type" value="Genomic_DNA"/>
</dbReference>
<organism evidence="2">
    <name type="scientific">marine sediment metagenome</name>
    <dbReference type="NCBI Taxonomy" id="412755"/>
    <lineage>
        <taxon>unclassified sequences</taxon>
        <taxon>metagenomes</taxon>
        <taxon>ecological metagenomes</taxon>
    </lineage>
</organism>
<dbReference type="GO" id="GO:0003924">
    <property type="term" value="F:GTPase activity"/>
    <property type="evidence" value="ECO:0007669"/>
    <property type="project" value="InterPro"/>
</dbReference>
<accession>A0A0F9MC72</accession>
<evidence type="ECO:0000256" key="1">
    <source>
        <dbReference type="ARBA" id="ARBA00006270"/>
    </source>
</evidence>
<dbReference type="Pfam" id="PF00071">
    <property type="entry name" value="Ras"/>
    <property type="match status" value="1"/>
</dbReference>
<reference evidence="2" key="1">
    <citation type="journal article" date="2015" name="Nature">
        <title>Complex archaea that bridge the gap between prokaryotes and eukaryotes.</title>
        <authorList>
            <person name="Spang A."/>
            <person name="Saw J.H."/>
            <person name="Jorgensen S.L."/>
            <person name="Zaremba-Niedzwiedzka K."/>
            <person name="Martijn J."/>
            <person name="Lind A.E."/>
            <person name="van Eijk R."/>
            <person name="Schleper C."/>
            <person name="Guy L."/>
            <person name="Ettema T.J."/>
        </authorList>
    </citation>
    <scope>NUCLEOTIDE SEQUENCE</scope>
</reference>
<dbReference type="PROSITE" id="PS51420">
    <property type="entry name" value="RHO"/>
    <property type="match status" value="1"/>
</dbReference>
<dbReference type="NCBIfam" id="TIGR00231">
    <property type="entry name" value="small_GTP"/>
    <property type="match status" value="1"/>
</dbReference>
<evidence type="ECO:0000313" key="2">
    <source>
        <dbReference type="EMBL" id="KKN03349.1"/>
    </source>
</evidence>
<sequence>MAPRNLVLKIVLLGDSAVGKTSLVNQYTQHHFQADYQPTLGVNIVVKELTIEELDVNARLVLWDIAGQDKYDLSRRMFFQGCRGALFVYDTTRDATFKNVEKKWLPDLRKFGEKDPAFVLIGNKVDLKDSKSVSVEEGKKLAERISASDFVETSAKHGENVENAFQKLLSNILANSGFKV</sequence>
<evidence type="ECO:0008006" key="3">
    <source>
        <dbReference type="Google" id="ProtNLM"/>
    </source>
</evidence>
<dbReference type="PROSITE" id="PS51419">
    <property type="entry name" value="RAB"/>
    <property type="match status" value="1"/>
</dbReference>
<dbReference type="SMART" id="SM00174">
    <property type="entry name" value="RHO"/>
    <property type="match status" value="1"/>
</dbReference>
<dbReference type="FunFam" id="3.40.50.300:FF:001447">
    <property type="entry name" value="Ras-related protein Rab-1B"/>
    <property type="match status" value="1"/>
</dbReference>
<dbReference type="SMART" id="SM00175">
    <property type="entry name" value="RAB"/>
    <property type="match status" value="1"/>
</dbReference>
<dbReference type="PRINTS" id="PR00449">
    <property type="entry name" value="RASTRNSFRMNG"/>
</dbReference>
<dbReference type="GO" id="GO:0005525">
    <property type="term" value="F:GTP binding"/>
    <property type="evidence" value="ECO:0007669"/>
    <property type="project" value="InterPro"/>
</dbReference>
<dbReference type="SUPFAM" id="SSF52540">
    <property type="entry name" value="P-loop containing nucleoside triphosphate hydrolases"/>
    <property type="match status" value="1"/>
</dbReference>
<dbReference type="CDD" id="cd00154">
    <property type="entry name" value="Rab"/>
    <property type="match status" value="1"/>
</dbReference>
<dbReference type="PROSITE" id="PS51421">
    <property type="entry name" value="RAS"/>
    <property type="match status" value="1"/>
</dbReference>
<dbReference type="Gene3D" id="3.40.50.300">
    <property type="entry name" value="P-loop containing nucleotide triphosphate hydrolases"/>
    <property type="match status" value="1"/>
</dbReference>
<proteinExistence type="inferred from homology"/>
<name>A0A0F9MC72_9ZZZZ</name>
<dbReference type="InterPro" id="IPR050209">
    <property type="entry name" value="Rab_GTPases_membrane_traffic"/>
</dbReference>
<dbReference type="SMART" id="SM00176">
    <property type="entry name" value="RAN"/>
    <property type="match status" value="1"/>
</dbReference>